<feature type="region of interest" description="Disordered" evidence="1">
    <location>
        <begin position="1"/>
        <end position="47"/>
    </location>
</feature>
<protein>
    <submittedName>
        <fullName evidence="2">Uncharacterized protein</fullName>
    </submittedName>
</protein>
<evidence type="ECO:0000256" key="1">
    <source>
        <dbReference type="SAM" id="MobiDB-lite"/>
    </source>
</evidence>
<dbReference type="EMBL" id="JARKNE010000011">
    <property type="protein sequence ID" value="KAK5786585.1"/>
    <property type="molecule type" value="Genomic_DNA"/>
</dbReference>
<gene>
    <name evidence="2" type="ORF">PVK06_041222</name>
</gene>
<feature type="compositionally biased region" description="Polar residues" evidence="1">
    <location>
        <begin position="7"/>
        <end position="17"/>
    </location>
</feature>
<keyword evidence="3" id="KW-1185">Reference proteome</keyword>
<proteinExistence type="predicted"/>
<comment type="caution">
    <text evidence="2">The sequence shown here is derived from an EMBL/GenBank/DDBJ whole genome shotgun (WGS) entry which is preliminary data.</text>
</comment>
<accession>A0ABR0N9U3</accession>
<evidence type="ECO:0000313" key="3">
    <source>
        <dbReference type="Proteomes" id="UP001358586"/>
    </source>
</evidence>
<name>A0ABR0N9U3_GOSAR</name>
<dbReference type="Proteomes" id="UP001358586">
    <property type="component" value="Chromosome 11"/>
</dbReference>
<sequence length="63" mass="6717">MDKSIETTKGSNGNPPSSIADPQGQPEPIPGIHVNKDQADDDGLNPNVARRHVISVHYSNKTA</sequence>
<evidence type="ECO:0000313" key="2">
    <source>
        <dbReference type="EMBL" id="KAK5786585.1"/>
    </source>
</evidence>
<reference evidence="2 3" key="1">
    <citation type="submission" date="2023-03" db="EMBL/GenBank/DDBJ databases">
        <title>WGS of Gossypium arboreum.</title>
        <authorList>
            <person name="Yu D."/>
        </authorList>
    </citation>
    <scope>NUCLEOTIDE SEQUENCE [LARGE SCALE GENOMIC DNA]</scope>
    <source>
        <tissue evidence="2">Leaf</tissue>
    </source>
</reference>
<organism evidence="2 3">
    <name type="scientific">Gossypium arboreum</name>
    <name type="common">Tree cotton</name>
    <name type="synonym">Gossypium nanking</name>
    <dbReference type="NCBI Taxonomy" id="29729"/>
    <lineage>
        <taxon>Eukaryota</taxon>
        <taxon>Viridiplantae</taxon>
        <taxon>Streptophyta</taxon>
        <taxon>Embryophyta</taxon>
        <taxon>Tracheophyta</taxon>
        <taxon>Spermatophyta</taxon>
        <taxon>Magnoliopsida</taxon>
        <taxon>eudicotyledons</taxon>
        <taxon>Gunneridae</taxon>
        <taxon>Pentapetalae</taxon>
        <taxon>rosids</taxon>
        <taxon>malvids</taxon>
        <taxon>Malvales</taxon>
        <taxon>Malvaceae</taxon>
        <taxon>Malvoideae</taxon>
        <taxon>Gossypium</taxon>
    </lineage>
</organism>